<proteinExistence type="predicted"/>
<reference evidence="1" key="1">
    <citation type="submission" date="2025-08" db="UniProtKB">
        <authorList>
            <consortium name="RefSeq"/>
        </authorList>
    </citation>
    <scope>IDENTIFICATION</scope>
</reference>
<name>A0A6P4E9F4_DRORH</name>
<protein>
    <submittedName>
        <fullName evidence="1">Solute carrier family 22 member 4-like</fullName>
    </submittedName>
</protein>
<dbReference type="AlphaFoldDB" id="A0A6P4E9F4"/>
<organism evidence="1">
    <name type="scientific">Drosophila rhopaloa</name>
    <name type="common">Fruit fly</name>
    <dbReference type="NCBI Taxonomy" id="1041015"/>
    <lineage>
        <taxon>Eukaryota</taxon>
        <taxon>Metazoa</taxon>
        <taxon>Ecdysozoa</taxon>
        <taxon>Arthropoda</taxon>
        <taxon>Hexapoda</taxon>
        <taxon>Insecta</taxon>
        <taxon>Pterygota</taxon>
        <taxon>Neoptera</taxon>
        <taxon>Endopterygota</taxon>
        <taxon>Diptera</taxon>
        <taxon>Brachycera</taxon>
        <taxon>Muscomorpha</taxon>
        <taxon>Ephydroidea</taxon>
        <taxon>Drosophilidae</taxon>
        <taxon>Drosophila</taxon>
        <taxon>Sophophora</taxon>
    </lineage>
</organism>
<sequence length="128" mass="14493">MDLQRVLAKCGNFGPYQILLLGLYGYTNIVSSLHYFSQTLISFTPSHRCSAPAEYSQNLTLLQTCNVIQYDADLTSHRDSKCTSWDFERESNYESVTTELKWVCDDAYKLAVGQSLFSSDPPWAVFLG</sequence>
<evidence type="ECO:0000313" key="1">
    <source>
        <dbReference type="RefSeq" id="XP_016970061.1"/>
    </source>
</evidence>
<gene>
    <name evidence="1" type="primary">LOC108037901</name>
</gene>
<feature type="non-terminal residue" evidence="1">
    <location>
        <position position="128"/>
    </location>
</feature>
<dbReference type="RefSeq" id="XP_016970061.1">
    <property type="nucleotide sequence ID" value="XM_017114572.1"/>
</dbReference>
<accession>A0A6P4E9F4</accession>
<dbReference type="OrthoDB" id="6884957at2759"/>